<accession>A0ABN2DWA4</accession>
<dbReference type="Pfam" id="PF00756">
    <property type="entry name" value="Esterase"/>
    <property type="match status" value="1"/>
</dbReference>
<dbReference type="Pfam" id="PF06739">
    <property type="entry name" value="SBBP"/>
    <property type="match status" value="1"/>
</dbReference>
<dbReference type="SUPFAM" id="SSF101898">
    <property type="entry name" value="NHL repeat"/>
    <property type="match status" value="1"/>
</dbReference>
<comment type="caution">
    <text evidence="1">The sequence shown here is derived from an EMBL/GenBank/DDBJ whole genome shotgun (WGS) entry which is preliminary data.</text>
</comment>
<name>A0ABN2DWA4_9ACTN</name>
<proteinExistence type="predicted"/>
<evidence type="ECO:0000313" key="1">
    <source>
        <dbReference type="EMBL" id="GAA1588662.1"/>
    </source>
</evidence>
<keyword evidence="2" id="KW-1185">Reference proteome</keyword>
<gene>
    <name evidence="1" type="ORF">GCM10009789_47780</name>
</gene>
<protein>
    <recommendedName>
        <fullName evidence="3">Enterochelin esterase</fullName>
    </recommendedName>
</protein>
<dbReference type="SUPFAM" id="SSF53474">
    <property type="entry name" value="alpha/beta-Hydrolases"/>
    <property type="match status" value="1"/>
</dbReference>
<sequence>MRRPLVIVYVSDYKAAMRIHLPVLAAAVLVNFLLPSADPADTPAPAEPGTITAASVRSATLGEELAYNVYLPAGYEGSADRYPVIYLLHGRGDSMSAWTQVKSRLDELIGNGDIPPTIAVMPDAPWSSRASYYVDSAYRGPDAGRPVETALIRDLVPHVDTTYRTVADRTGRAIAGYSMGGSGALRYSMVHPEIFGAAVVLSPAVYSPQPPIDSSAREFGAYGKGKDLFSEAVYRKLNYPAAFTSFAAKGLPSHLFIAVGDDEYKNPKPEDYRHDLDLEAHVVFNQAVRVPNLTSEFRVVNGGHDWDVWGRTFAEGAKYIFRFIGKPPVTPMEATLSGTAGEDRAGGIAVDQAGNSYEAIAAEGAIEGRPYAGGKDVALTKYAPDGSRLWTRQFGTSGTERAYGVALDPQGRPVVTGYTTGNLDGNHPGNTTDDVFVAQYDAAGNRAWLTQFGTTAADRGYGVATGSDGSIYVGGYTKGNLSGTNHGDKDVFLAKLDQDGQQVWLRQVGTASEEKGMAVATSGDGIYLAGMTAGALGEAVGELDGFVARFDQAGTSTWLKQVGTAASDEFWGLTGDGSGGVLLTGYTAGNFAGDLAGDKDLVVARVDASGAVVWKDQVGTPGNDKGAAISRDETGFTVAGFTDGPLQTNLGKFDAVLLKYHLDQTRAWTRQFGTTEDDGADAFAEANLFVASQDGTAYVSGLTAGEPAGRQALGNGDVFRISFDE</sequence>
<evidence type="ECO:0000313" key="2">
    <source>
        <dbReference type="Proteomes" id="UP001500393"/>
    </source>
</evidence>
<dbReference type="InterPro" id="IPR010620">
    <property type="entry name" value="SBBP_repeat"/>
</dbReference>
<reference evidence="1 2" key="1">
    <citation type="journal article" date="2019" name="Int. J. Syst. Evol. Microbiol.">
        <title>The Global Catalogue of Microorganisms (GCM) 10K type strain sequencing project: providing services to taxonomists for standard genome sequencing and annotation.</title>
        <authorList>
            <consortium name="The Broad Institute Genomics Platform"/>
            <consortium name="The Broad Institute Genome Sequencing Center for Infectious Disease"/>
            <person name="Wu L."/>
            <person name="Ma J."/>
        </authorList>
    </citation>
    <scope>NUCLEOTIDE SEQUENCE [LARGE SCALE GENOMIC DNA]</scope>
    <source>
        <strain evidence="1 2">JCM 14969</strain>
    </source>
</reference>
<dbReference type="InterPro" id="IPR000801">
    <property type="entry name" value="Esterase-like"/>
</dbReference>
<dbReference type="PANTHER" id="PTHR48098:SF1">
    <property type="entry name" value="DIACYLGLYCEROL ACYLTRANSFERASE_MYCOLYLTRANSFERASE AG85A"/>
    <property type="match status" value="1"/>
</dbReference>
<dbReference type="Gene3D" id="3.40.50.1820">
    <property type="entry name" value="alpha/beta hydrolase"/>
    <property type="match status" value="1"/>
</dbReference>
<organism evidence="1 2">
    <name type="scientific">Kribbella sancticallisti</name>
    <dbReference type="NCBI Taxonomy" id="460087"/>
    <lineage>
        <taxon>Bacteria</taxon>
        <taxon>Bacillati</taxon>
        <taxon>Actinomycetota</taxon>
        <taxon>Actinomycetes</taxon>
        <taxon>Propionibacteriales</taxon>
        <taxon>Kribbellaceae</taxon>
        <taxon>Kribbella</taxon>
    </lineage>
</organism>
<dbReference type="PANTHER" id="PTHR48098">
    <property type="entry name" value="ENTEROCHELIN ESTERASE-RELATED"/>
    <property type="match status" value="1"/>
</dbReference>
<dbReference type="InterPro" id="IPR029058">
    <property type="entry name" value="AB_hydrolase_fold"/>
</dbReference>
<dbReference type="EMBL" id="BAAAOS010000033">
    <property type="protein sequence ID" value="GAA1588662.1"/>
    <property type="molecule type" value="Genomic_DNA"/>
</dbReference>
<evidence type="ECO:0008006" key="3">
    <source>
        <dbReference type="Google" id="ProtNLM"/>
    </source>
</evidence>
<dbReference type="Gene3D" id="2.80.10.50">
    <property type="match status" value="1"/>
</dbReference>
<dbReference type="Proteomes" id="UP001500393">
    <property type="component" value="Unassembled WGS sequence"/>
</dbReference>
<dbReference type="InterPro" id="IPR050583">
    <property type="entry name" value="Mycobacterial_A85_antigen"/>
</dbReference>